<dbReference type="CDD" id="cd06170">
    <property type="entry name" value="LuxR_C_like"/>
    <property type="match status" value="1"/>
</dbReference>
<dbReference type="PRINTS" id="PR00038">
    <property type="entry name" value="HTHLUXR"/>
</dbReference>
<dbReference type="Pfam" id="PF00196">
    <property type="entry name" value="GerE"/>
    <property type="match status" value="1"/>
</dbReference>
<dbReference type="RefSeq" id="WP_378591549.1">
    <property type="nucleotide sequence ID" value="NZ_JBHSKD010000019.1"/>
</dbReference>
<evidence type="ECO:0000313" key="6">
    <source>
        <dbReference type="Proteomes" id="UP001596087"/>
    </source>
</evidence>
<dbReference type="Proteomes" id="UP001596087">
    <property type="component" value="Unassembled WGS sequence"/>
</dbReference>
<protein>
    <submittedName>
        <fullName evidence="5">LuxR C-terminal-related transcriptional regulator</fullName>
    </submittedName>
</protein>
<dbReference type="PROSITE" id="PS50043">
    <property type="entry name" value="HTH_LUXR_2"/>
    <property type="match status" value="1"/>
</dbReference>
<keyword evidence="2" id="KW-0238">DNA-binding</keyword>
<comment type="caution">
    <text evidence="5">The sequence shown here is derived from an EMBL/GenBank/DDBJ whole genome shotgun (WGS) entry which is preliminary data.</text>
</comment>
<dbReference type="InterPro" id="IPR000792">
    <property type="entry name" value="Tscrpt_reg_LuxR_C"/>
</dbReference>
<dbReference type="InterPro" id="IPR036388">
    <property type="entry name" value="WH-like_DNA-bd_sf"/>
</dbReference>
<gene>
    <name evidence="5" type="ORF">ACFPGP_15285</name>
</gene>
<dbReference type="EMBL" id="JBHSKD010000019">
    <property type="protein sequence ID" value="MFC5178044.1"/>
    <property type="molecule type" value="Genomic_DNA"/>
</dbReference>
<dbReference type="PROSITE" id="PS00622">
    <property type="entry name" value="HTH_LUXR_1"/>
    <property type="match status" value="1"/>
</dbReference>
<organism evidence="5 6">
    <name type="scientific">Nocardioides taihuensis</name>
    <dbReference type="NCBI Taxonomy" id="1835606"/>
    <lineage>
        <taxon>Bacteria</taxon>
        <taxon>Bacillati</taxon>
        <taxon>Actinomycetota</taxon>
        <taxon>Actinomycetes</taxon>
        <taxon>Propionibacteriales</taxon>
        <taxon>Nocardioidaceae</taxon>
        <taxon>Nocardioides</taxon>
    </lineage>
</organism>
<evidence type="ECO:0000256" key="1">
    <source>
        <dbReference type="ARBA" id="ARBA00023015"/>
    </source>
</evidence>
<accession>A0ABW0BL07</accession>
<feature type="domain" description="HTH luxR-type" evidence="4">
    <location>
        <begin position="151"/>
        <end position="216"/>
    </location>
</feature>
<keyword evidence="6" id="KW-1185">Reference proteome</keyword>
<dbReference type="PANTHER" id="PTHR44688:SF16">
    <property type="entry name" value="DNA-BINDING TRANSCRIPTIONAL ACTIVATOR DEVR_DOSR"/>
    <property type="match status" value="1"/>
</dbReference>
<dbReference type="InterPro" id="IPR016032">
    <property type="entry name" value="Sig_transdc_resp-reg_C-effctor"/>
</dbReference>
<proteinExistence type="predicted"/>
<evidence type="ECO:0000256" key="3">
    <source>
        <dbReference type="ARBA" id="ARBA00023163"/>
    </source>
</evidence>
<dbReference type="SMART" id="SM00421">
    <property type="entry name" value="HTH_LUXR"/>
    <property type="match status" value="1"/>
</dbReference>
<evidence type="ECO:0000259" key="4">
    <source>
        <dbReference type="PROSITE" id="PS50043"/>
    </source>
</evidence>
<evidence type="ECO:0000313" key="5">
    <source>
        <dbReference type="EMBL" id="MFC5178044.1"/>
    </source>
</evidence>
<name>A0ABW0BL07_9ACTN</name>
<dbReference type="PANTHER" id="PTHR44688">
    <property type="entry name" value="DNA-BINDING TRANSCRIPTIONAL ACTIVATOR DEVR_DOSR"/>
    <property type="match status" value="1"/>
</dbReference>
<reference evidence="6" key="1">
    <citation type="journal article" date="2019" name="Int. J. Syst. Evol. Microbiol.">
        <title>The Global Catalogue of Microorganisms (GCM) 10K type strain sequencing project: providing services to taxonomists for standard genome sequencing and annotation.</title>
        <authorList>
            <consortium name="The Broad Institute Genomics Platform"/>
            <consortium name="The Broad Institute Genome Sequencing Center for Infectious Disease"/>
            <person name="Wu L."/>
            <person name="Ma J."/>
        </authorList>
    </citation>
    <scope>NUCLEOTIDE SEQUENCE [LARGE SCALE GENOMIC DNA]</scope>
    <source>
        <strain evidence="6">DFY41</strain>
    </source>
</reference>
<dbReference type="SUPFAM" id="SSF46894">
    <property type="entry name" value="C-terminal effector domain of the bipartite response regulators"/>
    <property type="match status" value="1"/>
</dbReference>
<evidence type="ECO:0000256" key="2">
    <source>
        <dbReference type="ARBA" id="ARBA00023125"/>
    </source>
</evidence>
<keyword evidence="3" id="KW-0804">Transcription</keyword>
<keyword evidence="1" id="KW-0805">Transcription regulation</keyword>
<dbReference type="Gene3D" id="1.10.10.10">
    <property type="entry name" value="Winged helix-like DNA-binding domain superfamily/Winged helix DNA-binding domain"/>
    <property type="match status" value="1"/>
</dbReference>
<sequence>MPDVTLTESQQAALRLLAAARPVPGTPLLPADVLEAVARLVPCDSLVVGRANDTGLIEEMTGLGHTPFEDPQVCDGPLVLGIRHVGVTPSEHARLRARGLQDSLWLGCRNGPDHVVQLDLMRRNRYFTGQDVALLRLVTPWLLHLMRERPTPALPASLTVQERRVLVRVAAGHSNAQVAEFLGVEVSTVRKHLEHAYRKLGVGSRTAAVARMQGRDEVDLDLAGRLERFA</sequence>